<evidence type="ECO:0008006" key="5">
    <source>
        <dbReference type="Google" id="ProtNLM"/>
    </source>
</evidence>
<dbReference type="Pfam" id="PF20420">
    <property type="entry name" value="DUF6702"/>
    <property type="match status" value="1"/>
</dbReference>
<feature type="chain" id="PRO_5035205085" description="LPXTG-motif cell wall-anchored protein" evidence="2">
    <location>
        <begin position="19"/>
        <end position="203"/>
    </location>
</feature>
<evidence type="ECO:0000313" key="3">
    <source>
        <dbReference type="EMBL" id="NRS92095.1"/>
    </source>
</evidence>
<organism evidence="3 4">
    <name type="scientific">Frigoriflavimonas asaccharolytica</name>
    <dbReference type="NCBI Taxonomy" id="2735899"/>
    <lineage>
        <taxon>Bacteria</taxon>
        <taxon>Pseudomonadati</taxon>
        <taxon>Bacteroidota</taxon>
        <taxon>Flavobacteriia</taxon>
        <taxon>Flavobacteriales</taxon>
        <taxon>Weeksellaceae</taxon>
        <taxon>Frigoriflavimonas</taxon>
    </lineage>
</organism>
<keyword evidence="1" id="KW-1133">Transmembrane helix</keyword>
<name>A0A8J8GA13_9FLAO</name>
<evidence type="ECO:0000313" key="4">
    <source>
        <dbReference type="Proteomes" id="UP000610746"/>
    </source>
</evidence>
<dbReference type="RefSeq" id="WP_173778708.1">
    <property type="nucleotide sequence ID" value="NZ_JABSNO010000006.1"/>
</dbReference>
<accession>A0A8J8GA13</accession>
<feature type="transmembrane region" description="Helical" evidence="1">
    <location>
        <begin position="179"/>
        <end position="198"/>
    </location>
</feature>
<dbReference type="AlphaFoldDB" id="A0A8J8GA13"/>
<reference evidence="3" key="1">
    <citation type="submission" date="2020-05" db="EMBL/GenBank/DDBJ databases">
        <title>Genomic Encyclopedia of Type Strains, Phase IV (KMG-V): Genome sequencing to study the core and pangenomes of soil and plant-associated prokaryotes.</title>
        <authorList>
            <person name="Whitman W."/>
        </authorList>
    </citation>
    <scope>NUCLEOTIDE SEQUENCE</scope>
    <source>
        <strain evidence="3">16F</strain>
    </source>
</reference>
<protein>
    <recommendedName>
        <fullName evidence="5">LPXTG-motif cell wall-anchored protein</fullName>
    </recommendedName>
</protein>
<gene>
    <name evidence="3" type="ORF">HNQ03_001162</name>
</gene>
<keyword evidence="4" id="KW-1185">Reference proteome</keyword>
<dbReference type="EMBL" id="JABSNO010000006">
    <property type="protein sequence ID" value="NRS92095.1"/>
    <property type="molecule type" value="Genomic_DNA"/>
</dbReference>
<comment type="caution">
    <text evidence="3">The sequence shown here is derived from an EMBL/GenBank/DDBJ whole genome shotgun (WGS) entry which is preliminary data.</text>
</comment>
<evidence type="ECO:0000256" key="2">
    <source>
        <dbReference type="SAM" id="SignalP"/>
    </source>
</evidence>
<dbReference type="Proteomes" id="UP000610746">
    <property type="component" value="Unassembled WGS sequence"/>
</dbReference>
<evidence type="ECO:0000256" key="1">
    <source>
        <dbReference type="SAM" id="Phobius"/>
    </source>
</evidence>
<keyword evidence="1" id="KW-0472">Membrane</keyword>
<feature type="signal peptide" evidence="2">
    <location>
        <begin position="1"/>
        <end position="18"/>
    </location>
</feature>
<sequence>MKFFWIFFGVLFSGFSSAHQIDIASIIFSKTGDGKTIVQITSSLTAFQSEINYNNKENSYATPEEFQELVEKHVQKNFKIKIDGSELKLINLLVILGHETKIVAEVQNFPKIPTSIFIKNEIFKDIHSNQSIIIFSIKDLLENRNFEINKDVGYQLNLVFKDGVWQRITKQELKINRTQIFFCFIALAILFALVYLFFKNKKR</sequence>
<proteinExistence type="predicted"/>
<keyword evidence="2" id="KW-0732">Signal</keyword>
<dbReference type="InterPro" id="IPR046525">
    <property type="entry name" value="DUF6702"/>
</dbReference>
<keyword evidence="1" id="KW-0812">Transmembrane</keyword>